<reference evidence="2 3" key="1">
    <citation type="submission" date="2023-11" db="EMBL/GenBank/DDBJ databases">
        <title>Gilvimarinus fulvus sp. nov., isolated from the surface of Kelp.</title>
        <authorList>
            <person name="Sun Y.Y."/>
            <person name="Gong Y."/>
            <person name="Du Z.J."/>
        </authorList>
    </citation>
    <scope>NUCLEOTIDE SEQUENCE [LARGE SCALE GENOMIC DNA]</scope>
    <source>
        <strain evidence="2 3">SDUM040013</strain>
    </source>
</reference>
<feature type="domain" description="JmjC" evidence="1">
    <location>
        <begin position="107"/>
        <end position="264"/>
    </location>
</feature>
<dbReference type="SMART" id="SM00558">
    <property type="entry name" value="JmjC"/>
    <property type="match status" value="1"/>
</dbReference>
<dbReference type="SUPFAM" id="SSF51197">
    <property type="entry name" value="Clavaminate synthase-like"/>
    <property type="match status" value="1"/>
</dbReference>
<dbReference type="Gene3D" id="2.60.120.10">
    <property type="entry name" value="Jelly Rolls"/>
    <property type="match status" value="1"/>
</dbReference>
<dbReference type="InterPro" id="IPR003347">
    <property type="entry name" value="JmjC_dom"/>
</dbReference>
<evidence type="ECO:0000313" key="2">
    <source>
        <dbReference type="EMBL" id="MDX6848634.1"/>
    </source>
</evidence>
<dbReference type="PANTHER" id="PTHR12461:SF105">
    <property type="entry name" value="HYPOXIA-INDUCIBLE FACTOR 1-ALPHA INHIBITOR"/>
    <property type="match status" value="1"/>
</dbReference>
<proteinExistence type="predicted"/>
<name>A0ABU4S067_9GAMM</name>
<sequence length="329" mass="37346">MQEVEVLSFPEKGKAPQTLSQLAKPVVLKGFVDHWPVVEQACQSDRALMQYLSRYVADLSVTFYQVKPGVTGGRIGYLNDFSGFTFDRLGGSFQEVLTLLMQEDVPRYIGSTRIDRWLPGFRNENDVEFSSEKPLANFWIGNATDIAAHYDSPLNIACCVSGKRTFTLFPPEQVENLYIGPVDKTPSGRAISMVDFSAPDFDRYPRFRKALDHAQTVVLSPGDAIYIPPLWWHRVKSEGRVNMLVNYWWKETPDHMGIPDLALEHAILALRGLNDRDRSSWKALFDHYVFAEQNIATDAIPENLKGMLDPENEQAARLAWINFSKKLNS</sequence>
<dbReference type="EMBL" id="JAXAFO010000005">
    <property type="protein sequence ID" value="MDX6848634.1"/>
    <property type="molecule type" value="Genomic_DNA"/>
</dbReference>
<dbReference type="CDD" id="cd02208">
    <property type="entry name" value="cupin_RmlC-like"/>
    <property type="match status" value="1"/>
</dbReference>
<protein>
    <submittedName>
        <fullName evidence="2">Cupin-like domain-containing protein</fullName>
    </submittedName>
</protein>
<dbReference type="InterPro" id="IPR014710">
    <property type="entry name" value="RmlC-like_jellyroll"/>
</dbReference>
<evidence type="ECO:0000259" key="1">
    <source>
        <dbReference type="PROSITE" id="PS51184"/>
    </source>
</evidence>
<organism evidence="2 3">
    <name type="scientific">Gilvimarinus gilvus</name>
    <dbReference type="NCBI Taxonomy" id="3058038"/>
    <lineage>
        <taxon>Bacteria</taxon>
        <taxon>Pseudomonadati</taxon>
        <taxon>Pseudomonadota</taxon>
        <taxon>Gammaproteobacteria</taxon>
        <taxon>Cellvibrionales</taxon>
        <taxon>Cellvibrionaceae</taxon>
        <taxon>Gilvimarinus</taxon>
    </lineage>
</organism>
<dbReference type="RefSeq" id="WP_302724647.1">
    <property type="nucleotide sequence ID" value="NZ_JAULRU010000823.1"/>
</dbReference>
<dbReference type="InterPro" id="IPR041667">
    <property type="entry name" value="Cupin_8"/>
</dbReference>
<gene>
    <name evidence="2" type="ORF">SCD92_04635</name>
</gene>
<dbReference type="PROSITE" id="PS51184">
    <property type="entry name" value="JMJC"/>
    <property type="match status" value="1"/>
</dbReference>
<dbReference type="PANTHER" id="PTHR12461">
    <property type="entry name" value="HYPOXIA-INDUCIBLE FACTOR 1 ALPHA INHIBITOR-RELATED"/>
    <property type="match status" value="1"/>
</dbReference>
<accession>A0ABU4S067</accession>
<comment type="caution">
    <text evidence="2">The sequence shown here is derived from an EMBL/GenBank/DDBJ whole genome shotgun (WGS) entry which is preliminary data.</text>
</comment>
<evidence type="ECO:0000313" key="3">
    <source>
        <dbReference type="Proteomes" id="UP001273505"/>
    </source>
</evidence>
<keyword evidence="3" id="KW-1185">Reference proteome</keyword>
<dbReference type="Pfam" id="PF13621">
    <property type="entry name" value="Cupin_8"/>
    <property type="match status" value="1"/>
</dbReference>
<dbReference type="Proteomes" id="UP001273505">
    <property type="component" value="Unassembled WGS sequence"/>
</dbReference>